<evidence type="ECO:0000313" key="2">
    <source>
        <dbReference type="Proteomes" id="UP001165064"/>
    </source>
</evidence>
<reference evidence="1" key="1">
    <citation type="submission" date="2023-04" db="EMBL/GenBank/DDBJ databases">
        <title>Ambrosiozyma monospora NBRC 10751.</title>
        <authorList>
            <person name="Ichikawa N."/>
            <person name="Sato H."/>
            <person name="Tonouchi N."/>
        </authorList>
    </citation>
    <scope>NUCLEOTIDE SEQUENCE</scope>
    <source>
        <strain evidence="1">NBRC 10751</strain>
    </source>
</reference>
<comment type="caution">
    <text evidence="1">The sequence shown here is derived from an EMBL/GenBank/DDBJ whole genome shotgun (WGS) entry which is preliminary data.</text>
</comment>
<gene>
    <name evidence="1" type="ORF">Amon02_000659800</name>
</gene>
<sequence>MATETPFEWSTNESDLNRFFEELQKISSPASSVRSSSSALTQEQIRLVAAAQQQHHNQYQQHQQQQAQSSGNQQIQSIVSMGMANPATSNSPHGSFTSYGSNCSTPGPVTGSGSTVISSNNLQLQSQAQNVGFNNGQFPQQQQQLQFSGNWVPSLQTETQNQQPPLQQPMSIPIGPNGVQGSGFLPPLPLLPQHQIQQPSQLPLPQHQSQSQPQQQQGNGVISTPFNSTDDSVSGFENGANESNKRRKTSKEGQRIYKMITQVPTEGIWEQFFGNGFADL</sequence>
<evidence type="ECO:0000313" key="1">
    <source>
        <dbReference type="EMBL" id="GME84078.1"/>
    </source>
</evidence>
<protein>
    <submittedName>
        <fullName evidence="1">Unnamed protein product</fullName>
    </submittedName>
</protein>
<dbReference type="EMBL" id="BSXS01005227">
    <property type="protein sequence ID" value="GME84078.1"/>
    <property type="molecule type" value="Genomic_DNA"/>
</dbReference>
<keyword evidence="2" id="KW-1185">Reference proteome</keyword>
<accession>A0ACB5TA23</accession>
<dbReference type="Proteomes" id="UP001165064">
    <property type="component" value="Unassembled WGS sequence"/>
</dbReference>
<name>A0ACB5TA23_AMBMO</name>
<organism evidence="1 2">
    <name type="scientific">Ambrosiozyma monospora</name>
    <name type="common">Yeast</name>
    <name type="synonym">Endomycopsis monosporus</name>
    <dbReference type="NCBI Taxonomy" id="43982"/>
    <lineage>
        <taxon>Eukaryota</taxon>
        <taxon>Fungi</taxon>
        <taxon>Dikarya</taxon>
        <taxon>Ascomycota</taxon>
        <taxon>Saccharomycotina</taxon>
        <taxon>Pichiomycetes</taxon>
        <taxon>Pichiales</taxon>
        <taxon>Pichiaceae</taxon>
        <taxon>Ambrosiozyma</taxon>
    </lineage>
</organism>
<proteinExistence type="predicted"/>